<protein>
    <submittedName>
        <fullName evidence="1">Heparanase-2</fullName>
    </submittedName>
</protein>
<dbReference type="EnsemblPlants" id="PGSC0003DMT400063379">
    <property type="protein sequence ID" value="PGSC0003DMT400063379"/>
    <property type="gene ID" value="PGSC0003DMG402024654"/>
</dbReference>
<dbReference type="HOGENOM" id="CLU_080014_0_0_1"/>
<dbReference type="AlphaFoldDB" id="M1CAK7"/>
<dbReference type="PANTHER" id="PTHR14363">
    <property type="entry name" value="HEPARANASE-RELATED"/>
    <property type="match status" value="1"/>
</dbReference>
<gene>
    <name evidence="1" type="primary">LOC102602354</name>
</gene>
<dbReference type="SUPFAM" id="SSF51445">
    <property type="entry name" value="(Trans)glycosidases"/>
    <property type="match status" value="1"/>
</dbReference>
<organism evidence="1 2">
    <name type="scientific">Solanum tuberosum</name>
    <name type="common">Potato</name>
    <dbReference type="NCBI Taxonomy" id="4113"/>
    <lineage>
        <taxon>Eukaryota</taxon>
        <taxon>Viridiplantae</taxon>
        <taxon>Streptophyta</taxon>
        <taxon>Embryophyta</taxon>
        <taxon>Tracheophyta</taxon>
        <taxon>Spermatophyta</taxon>
        <taxon>Magnoliopsida</taxon>
        <taxon>eudicotyledons</taxon>
        <taxon>Gunneridae</taxon>
        <taxon>Pentapetalae</taxon>
        <taxon>asterids</taxon>
        <taxon>lamiids</taxon>
        <taxon>Solanales</taxon>
        <taxon>Solanaceae</taxon>
        <taxon>Solanoideae</taxon>
        <taxon>Solaneae</taxon>
        <taxon>Solanum</taxon>
    </lineage>
</organism>
<reference evidence="1" key="2">
    <citation type="submission" date="2015-06" db="UniProtKB">
        <authorList>
            <consortium name="EnsemblPlants"/>
        </authorList>
    </citation>
    <scope>IDENTIFICATION</scope>
    <source>
        <strain evidence="1">DM1-3 516 R44</strain>
    </source>
</reference>
<name>M1CAK7_SOLTU</name>
<evidence type="ECO:0000313" key="1">
    <source>
        <dbReference type="EnsemblPlants" id="PGSC0003DMT400063379"/>
    </source>
</evidence>
<dbReference type="InterPro" id="IPR017853">
    <property type="entry name" value="GH"/>
</dbReference>
<evidence type="ECO:0000313" key="2">
    <source>
        <dbReference type="Proteomes" id="UP000011115"/>
    </source>
</evidence>
<dbReference type="OrthoDB" id="726732at2759"/>
<dbReference type="ExpressionAtlas" id="M1CAK7">
    <property type="expression patterns" value="baseline"/>
</dbReference>
<sequence length="209" mass="23401">MEYRYLDQLGMAAKHHTKVYCRQTLIGGNYGLLDTDTFVPNPDYYSALLWNRLMGKVVLGVFNSAAPHLRTYAHCTKDRAGVTLLLINLSTQIQYKVNIHSTAETSLQVGEKKVHKKKSFAHSIKESVSWVGTKSSDVTLSREEYHLTPEGGNIKSRTMLLNGKLLRLTETGDIPSLSPVFTNLNSPISIEPLSIKFIVFPNFNSPSCR</sequence>
<keyword evidence="2" id="KW-1185">Reference proteome</keyword>
<proteinExistence type="predicted"/>
<reference evidence="2" key="1">
    <citation type="journal article" date="2011" name="Nature">
        <title>Genome sequence and analysis of the tuber crop potato.</title>
        <authorList>
            <consortium name="The Potato Genome Sequencing Consortium"/>
        </authorList>
    </citation>
    <scope>NUCLEOTIDE SEQUENCE [LARGE SCALE GENOMIC DNA]</scope>
    <source>
        <strain evidence="2">cv. DM1-3 516 R44</strain>
    </source>
</reference>
<dbReference type="Proteomes" id="UP000011115">
    <property type="component" value="Unassembled WGS sequence"/>
</dbReference>
<dbReference type="Gene3D" id="3.20.20.80">
    <property type="entry name" value="Glycosidases"/>
    <property type="match status" value="1"/>
</dbReference>
<dbReference type="Gramene" id="PGSC0003DMT400063379">
    <property type="protein sequence ID" value="PGSC0003DMT400063379"/>
    <property type="gene ID" value="PGSC0003DMG402024654"/>
</dbReference>
<accession>M1CAK7</accession>
<dbReference type="PANTHER" id="PTHR14363:SF21">
    <property type="entry name" value="HEPARANASE-LIKE PROTEIN 1"/>
    <property type="match status" value="1"/>
</dbReference>